<comment type="similarity">
    <text evidence="1 6">Belongs to the universal ribosomal protein uL23 family.</text>
</comment>
<dbReference type="NCBIfam" id="NF004363">
    <property type="entry name" value="PRK05738.2-4"/>
    <property type="match status" value="1"/>
</dbReference>
<keyword evidence="4 6" id="KW-0689">Ribosomal protein</keyword>
<dbReference type="Pfam" id="PF00276">
    <property type="entry name" value="Ribosomal_L23"/>
    <property type="match status" value="1"/>
</dbReference>
<dbReference type="NCBIfam" id="NF004359">
    <property type="entry name" value="PRK05738.1-3"/>
    <property type="match status" value="1"/>
</dbReference>
<proteinExistence type="inferred from homology"/>
<name>A0A0C1ZDN4_9BACT</name>
<evidence type="ECO:0000256" key="6">
    <source>
        <dbReference type="HAMAP-Rule" id="MF_01369"/>
    </source>
</evidence>
<comment type="caution">
    <text evidence="7">The sequence shown here is derived from an EMBL/GenBank/DDBJ whole genome shotgun (WGS) entry which is preliminary data.</text>
</comment>
<dbReference type="GO" id="GO:0019843">
    <property type="term" value="F:rRNA binding"/>
    <property type="evidence" value="ECO:0007669"/>
    <property type="project" value="UniProtKB-UniRule"/>
</dbReference>
<dbReference type="AlphaFoldDB" id="A0A0C1ZDN4"/>
<dbReference type="HAMAP" id="MF_01369_B">
    <property type="entry name" value="Ribosomal_uL23_B"/>
    <property type="match status" value="1"/>
</dbReference>
<dbReference type="FunFam" id="3.30.70.330:FF:000001">
    <property type="entry name" value="50S ribosomal protein L23"/>
    <property type="match status" value="1"/>
</dbReference>
<evidence type="ECO:0000256" key="3">
    <source>
        <dbReference type="ARBA" id="ARBA00022884"/>
    </source>
</evidence>
<protein>
    <recommendedName>
        <fullName evidence="6">Large ribosomal subunit protein uL23</fullName>
    </recommendedName>
</protein>
<evidence type="ECO:0000256" key="4">
    <source>
        <dbReference type="ARBA" id="ARBA00022980"/>
    </source>
</evidence>
<dbReference type="Gene3D" id="3.30.70.330">
    <property type="match status" value="1"/>
</dbReference>
<evidence type="ECO:0000313" key="7">
    <source>
        <dbReference type="EMBL" id="KIG15744.1"/>
    </source>
</evidence>
<evidence type="ECO:0000256" key="2">
    <source>
        <dbReference type="ARBA" id="ARBA00022730"/>
    </source>
</evidence>
<gene>
    <name evidence="6" type="primary">rplW</name>
    <name evidence="7" type="ORF">DB30_05314</name>
</gene>
<keyword evidence="2 6" id="KW-0699">rRNA-binding</keyword>
<dbReference type="GO" id="GO:0005840">
    <property type="term" value="C:ribosome"/>
    <property type="evidence" value="ECO:0007669"/>
    <property type="project" value="UniProtKB-KW"/>
</dbReference>
<dbReference type="GO" id="GO:0006412">
    <property type="term" value="P:translation"/>
    <property type="evidence" value="ECO:0007669"/>
    <property type="project" value="UniProtKB-UniRule"/>
</dbReference>
<dbReference type="SUPFAM" id="SSF54189">
    <property type="entry name" value="Ribosomal proteins S24e, L23 and L15e"/>
    <property type="match status" value="1"/>
</dbReference>
<keyword evidence="5 6" id="KW-0687">Ribonucleoprotein</keyword>
<reference evidence="7 8" key="1">
    <citation type="submission" date="2014-12" db="EMBL/GenBank/DDBJ databases">
        <title>Genome assembly of Enhygromyxa salina DSM 15201.</title>
        <authorList>
            <person name="Sharma G."/>
            <person name="Subramanian S."/>
        </authorList>
    </citation>
    <scope>NUCLEOTIDE SEQUENCE [LARGE SCALE GENOMIC DNA]</scope>
    <source>
        <strain evidence="7 8">DSM 15201</strain>
    </source>
</reference>
<dbReference type="GO" id="GO:1990904">
    <property type="term" value="C:ribonucleoprotein complex"/>
    <property type="evidence" value="ECO:0007669"/>
    <property type="project" value="UniProtKB-KW"/>
</dbReference>
<dbReference type="InterPro" id="IPR012677">
    <property type="entry name" value="Nucleotide-bd_a/b_plait_sf"/>
</dbReference>
<evidence type="ECO:0000256" key="1">
    <source>
        <dbReference type="ARBA" id="ARBA00006700"/>
    </source>
</evidence>
<comment type="subunit">
    <text evidence="6">Part of the 50S ribosomal subunit. Contacts protein L29, and trigger factor when it is bound to the ribosome.</text>
</comment>
<evidence type="ECO:0000256" key="5">
    <source>
        <dbReference type="ARBA" id="ARBA00023274"/>
    </source>
</evidence>
<keyword evidence="3 6" id="KW-0694">RNA-binding</keyword>
<sequence length="95" mass="11119">MLPQQIILRPILTEKSNELEADLNQYTFEVHKQANKIEIRKAVEIVFGVRVDKVRTMVVRGDMRRVGRFHGKTRQWKKAVVSLHPGDQIDFYGED</sequence>
<dbReference type="InterPro" id="IPR012678">
    <property type="entry name" value="Ribosomal_uL23/eL15/eS24_sf"/>
</dbReference>
<dbReference type="PANTHER" id="PTHR11620">
    <property type="entry name" value="60S RIBOSOMAL PROTEIN L23A"/>
    <property type="match status" value="1"/>
</dbReference>
<dbReference type="RefSeq" id="WP_052551074.1">
    <property type="nucleotide sequence ID" value="NZ_JMCC02000048.1"/>
</dbReference>
<accession>A0A0C1ZDN4</accession>
<evidence type="ECO:0000313" key="8">
    <source>
        <dbReference type="Proteomes" id="UP000031599"/>
    </source>
</evidence>
<comment type="function">
    <text evidence="6">One of the early assembly proteins it binds 23S rRNA. One of the proteins that surrounds the polypeptide exit tunnel on the outside of the ribosome. Forms the main docking site for trigger factor binding to the ribosome.</text>
</comment>
<dbReference type="EMBL" id="JMCC02000048">
    <property type="protein sequence ID" value="KIG15744.1"/>
    <property type="molecule type" value="Genomic_DNA"/>
</dbReference>
<organism evidence="7 8">
    <name type="scientific">Enhygromyxa salina</name>
    <dbReference type="NCBI Taxonomy" id="215803"/>
    <lineage>
        <taxon>Bacteria</taxon>
        <taxon>Pseudomonadati</taxon>
        <taxon>Myxococcota</taxon>
        <taxon>Polyangia</taxon>
        <taxon>Nannocystales</taxon>
        <taxon>Nannocystaceae</taxon>
        <taxon>Enhygromyxa</taxon>
    </lineage>
</organism>
<dbReference type="GO" id="GO:0003735">
    <property type="term" value="F:structural constituent of ribosome"/>
    <property type="evidence" value="ECO:0007669"/>
    <property type="project" value="InterPro"/>
</dbReference>
<dbReference type="InterPro" id="IPR013025">
    <property type="entry name" value="Ribosomal_uL23-like"/>
</dbReference>
<dbReference type="Proteomes" id="UP000031599">
    <property type="component" value="Unassembled WGS sequence"/>
</dbReference>